<evidence type="ECO:0000256" key="1">
    <source>
        <dbReference type="SAM" id="MobiDB-lite"/>
    </source>
</evidence>
<sequence>LLERGVRRAPLVERRRSLVLELGGARPEPLAVIGLHHQPHLPLHLVGCDERLIVPVHRDPDADFVDEEHLVHPLLRVEGPAHEGHPRGDGLQRRVPPAVAHERAHRAVAQHLHLRRPRRHHEPAPRGPVQEPLREQRAQVRLGPRRERLGRVRVRGAPHHPQEAVAAPLQPQRRLPQLVRRERAHAPEAEEHHAPLRPGVEPREARVPLRLRPSISFASDASSSLGFLEPAGDEGADAGARGAGLERLERVDEDAPGVGEAPEVADEGPVGVGVAVRQHLGHVAGGDGPHAREVDGGSAEVLEAGGAGGVVGEVEEHGEVGGAGGEEEVGGEGELGGDVEGVGAEEVEDEGAGGRGEGADEGEERGVVEAEHVEHPGEGVAARGGRCVGDAGEEVEGDRGG</sequence>
<dbReference type="Proteomes" id="UP000092600">
    <property type="component" value="Unassembled WGS sequence"/>
</dbReference>
<protein>
    <submittedName>
        <fullName evidence="2">Uncharacterized protein</fullName>
    </submittedName>
</protein>
<feature type="compositionally biased region" description="Acidic residues" evidence="1">
    <location>
        <begin position="325"/>
        <end position="351"/>
    </location>
</feature>
<comment type="caution">
    <text evidence="2">The sequence shown here is derived from an EMBL/GenBank/DDBJ whole genome shotgun (WGS) entry which is preliminary data.</text>
</comment>
<feature type="region of interest" description="Disordered" evidence="1">
    <location>
        <begin position="319"/>
        <end position="401"/>
    </location>
</feature>
<organism evidence="2 3">
    <name type="scientific">Ananas comosus</name>
    <name type="common">Pineapple</name>
    <name type="synonym">Ananas ananas</name>
    <dbReference type="NCBI Taxonomy" id="4615"/>
    <lineage>
        <taxon>Eukaryota</taxon>
        <taxon>Viridiplantae</taxon>
        <taxon>Streptophyta</taxon>
        <taxon>Embryophyta</taxon>
        <taxon>Tracheophyta</taxon>
        <taxon>Spermatophyta</taxon>
        <taxon>Magnoliopsida</taxon>
        <taxon>Liliopsida</taxon>
        <taxon>Poales</taxon>
        <taxon>Bromeliaceae</taxon>
        <taxon>Bromelioideae</taxon>
        <taxon>Ananas</taxon>
    </lineage>
</organism>
<dbReference type="AlphaFoldDB" id="A0A199VKC5"/>
<feature type="region of interest" description="Disordered" evidence="1">
    <location>
        <begin position="183"/>
        <end position="202"/>
    </location>
</feature>
<evidence type="ECO:0000313" key="2">
    <source>
        <dbReference type="EMBL" id="OAY77463.1"/>
    </source>
</evidence>
<gene>
    <name evidence="2" type="ORF">ACMD2_10302</name>
</gene>
<name>A0A199VKC5_ANACO</name>
<feature type="region of interest" description="Disordered" evidence="1">
    <location>
        <begin position="113"/>
        <end position="141"/>
    </location>
</feature>
<accession>A0A199VKC5</accession>
<feature type="non-terminal residue" evidence="2">
    <location>
        <position position="1"/>
    </location>
</feature>
<dbReference type="EMBL" id="LSRQ01001532">
    <property type="protein sequence ID" value="OAY77463.1"/>
    <property type="molecule type" value="Genomic_DNA"/>
</dbReference>
<proteinExistence type="predicted"/>
<feature type="compositionally biased region" description="Basic and acidic residues" evidence="1">
    <location>
        <begin position="132"/>
        <end position="141"/>
    </location>
</feature>
<feature type="non-terminal residue" evidence="2">
    <location>
        <position position="401"/>
    </location>
</feature>
<reference evidence="2 3" key="1">
    <citation type="journal article" date="2016" name="DNA Res.">
        <title>The draft genome of MD-2 pineapple using hybrid error correction of long reads.</title>
        <authorList>
            <person name="Redwan R.M."/>
            <person name="Saidin A."/>
            <person name="Kumar S.V."/>
        </authorList>
    </citation>
    <scope>NUCLEOTIDE SEQUENCE [LARGE SCALE GENOMIC DNA]</scope>
    <source>
        <strain evidence="3">cv. MD2</strain>
        <tissue evidence="2">Leaf</tissue>
    </source>
</reference>
<feature type="compositionally biased region" description="Acidic residues" evidence="1">
    <location>
        <begin position="391"/>
        <end position="401"/>
    </location>
</feature>
<evidence type="ECO:0000313" key="3">
    <source>
        <dbReference type="Proteomes" id="UP000092600"/>
    </source>
</evidence>
<feature type="compositionally biased region" description="Basic and acidic residues" evidence="1">
    <location>
        <begin position="364"/>
        <end position="377"/>
    </location>
</feature>